<dbReference type="EMBL" id="JAMLJN010000001">
    <property type="protein sequence ID" value="MCL9768842.1"/>
    <property type="molecule type" value="Genomic_DNA"/>
</dbReference>
<dbReference type="SUPFAM" id="SSF56214">
    <property type="entry name" value="4'-phosphopantetheinyl transferase"/>
    <property type="match status" value="2"/>
</dbReference>
<organism evidence="3 4">
    <name type="scientific">Flavobacterium fragile</name>
    <dbReference type="NCBI Taxonomy" id="2949085"/>
    <lineage>
        <taxon>Bacteria</taxon>
        <taxon>Pseudomonadati</taxon>
        <taxon>Bacteroidota</taxon>
        <taxon>Flavobacteriia</taxon>
        <taxon>Flavobacteriales</taxon>
        <taxon>Flavobacteriaceae</taxon>
        <taxon>Flavobacterium</taxon>
    </lineage>
</organism>
<evidence type="ECO:0000259" key="2">
    <source>
        <dbReference type="Pfam" id="PF01648"/>
    </source>
</evidence>
<name>A0ABT0TD80_9FLAO</name>
<reference evidence="3 4" key="1">
    <citation type="submission" date="2022-05" db="EMBL/GenBank/DDBJ databases">
        <title>Flavobacterium sp., isolated from activated sludge.</title>
        <authorList>
            <person name="Ran Q."/>
        </authorList>
    </citation>
    <scope>NUCLEOTIDE SEQUENCE [LARGE SCALE GENOMIC DNA]</scope>
    <source>
        <strain evidence="3 4">HXWNR69</strain>
    </source>
</reference>
<dbReference type="InterPro" id="IPR008278">
    <property type="entry name" value="4-PPantetheinyl_Trfase_dom"/>
</dbReference>
<proteinExistence type="predicted"/>
<dbReference type="Gene3D" id="3.90.470.20">
    <property type="entry name" value="4'-phosphopantetheinyl transferase domain"/>
    <property type="match status" value="2"/>
</dbReference>
<dbReference type="Pfam" id="PF01648">
    <property type="entry name" value="ACPS"/>
    <property type="match status" value="1"/>
</dbReference>
<evidence type="ECO:0000313" key="3">
    <source>
        <dbReference type="EMBL" id="MCL9768842.1"/>
    </source>
</evidence>
<feature type="domain" description="4'-phosphopantetheinyl transferase" evidence="2">
    <location>
        <begin position="122"/>
        <end position="220"/>
    </location>
</feature>
<dbReference type="RefSeq" id="WP_250579345.1">
    <property type="nucleotide sequence ID" value="NZ_JAMLJN010000001.1"/>
</dbReference>
<keyword evidence="4" id="KW-1185">Reference proteome</keyword>
<comment type="caution">
    <text evidence="3">The sequence shown here is derived from an EMBL/GenBank/DDBJ whole genome shotgun (WGS) entry which is preliminary data.</text>
</comment>
<keyword evidence="1 3" id="KW-0808">Transferase</keyword>
<dbReference type="InterPro" id="IPR037143">
    <property type="entry name" value="4-PPantetheinyl_Trfase_dom_sf"/>
</dbReference>
<accession>A0ABT0TD80</accession>
<evidence type="ECO:0000256" key="1">
    <source>
        <dbReference type="ARBA" id="ARBA00022679"/>
    </source>
</evidence>
<protein>
    <submittedName>
        <fullName evidence="3">4'-phosphopantetheinyl transferase superfamily protein</fullName>
    </submittedName>
</protein>
<sequence length="228" mass="26722">MPFFKSIAINDTTTAYFWHITEDVTSLFRTVSLKDTSLFRLEGMKSEEHQKGFLAVRMLLQHLGYTDYDLTYDEAGKPHLEYKRKKDKGKSEPNIHYLTPITQHISISHSHEFSCICISDEPMGIDLEKIKEKTLKISPRFMEVKHLENLSVLEQMEKATVVWGIKESIFKIKNEKGISFPKHIFENEFDLRDGTCSAELHFNNTIEKFQIHFYQIEDYIFVCAFPNN</sequence>
<gene>
    <name evidence="3" type="ORF">NAT47_00255</name>
</gene>
<dbReference type="GO" id="GO:0016740">
    <property type="term" value="F:transferase activity"/>
    <property type="evidence" value="ECO:0007669"/>
    <property type="project" value="UniProtKB-KW"/>
</dbReference>
<dbReference type="Proteomes" id="UP001203342">
    <property type="component" value="Unassembled WGS sequence"/>
</dbReference>
<evidence type="ECO:0000313" key="4">
    <source>
        <dbReference type="Proteomes" id="UP001203342"/>
    </source>
</evidence>